<evidence type="ECO:0000256" key="6">
    <source>
        <dbReference type="ARBA" id="ARBA00022989"/>
    </source>
</evidence>
<feature type="transmembrane region" description="Helical" evidence="9">
    <location>
        <begin position="327"/>
        <end position="357"/>
    </location>
</feature>
<keyword evidence="12" id="KW-1185">Reference proteome</keyword>
<comment type="subcellular location">
    <subcellularLocation>
        <location evidence="1">Cell membrane</location>
        <topology evidence="1">Multi-pass membrane protein</topology>
    </subcellularLocation>
</comment>
<dbReference type="EMBL" id="MSBD01000010">
    <property type="protein sequence ID" value="ORN30666.1"/>
    <property type="molecule type" value="Genomic_DNA"/>
</dbReference>
<name>A0A1X1FGW9_9LACO</name>
<keyword evidence="5 9" id="KW-0812">Transmembrane</keyword>
<keyword evidence="2 8" id="KW-0813">Transport</keyword>
<evidence type="ECO:0000259" key="10">
    <source>
        <dbReference type="PROSITE" id="PS51105"/>
    </source>
</evidence>
<protein>
    <recommendedName>
        <fullName evidence="8">Permease IIC component</fullName>
    </recommendedName>
</protein>
<dbReference type="GO" id="GO:0008982">
    <property type="term" value="F:protein-N(PI)-phosphohistidine-sugar phosphotransferase activity"/>
    <property type="evidence" value="ECO:0007669"/>
    <property type="project" value="UniProtKB-UniRule"/>
</dbReference>
<keyword evidence="7 8" id="KW-0472">Membrane</keyword>
<gene>
    <name evidence="11" type="ORF">FAM23169_00430</name>
</gene>
<dbReference type="PROSITE" id="PS51105">
    <property type="entry name" value="PTS_EIIC_TYPE_3"/>
    <property type="match status" value="1"/>
</dbReference>
<dbReference type="STRING" id="152331.FAM21731_00472"/>
<dbReference type="PANTHER" id="PTHR33989:SF4">
    <property type="entry name" value="PTS SYSTEM N,N'-DIACETYLCHITOBIOSE-SPECIFIC EIIC COMPONENT"/>
    <property type="match status" value="1"/>
</dbReference>
<evidence type="ECO:0000256" key="3">
    <source>
        <dbReference type="ARBA" id="ARBA00022475"/>
    </source>
</evidence>
<dbReference type="InterPro" id="IPR003352">
    <property type="entry name" value="PTS_EIIC"/>
</dbReference>
<evidence type="ECO:0000256" key="2">
    <source>
        <dbReference type="ARBA" id="ARBA00022448"/>
    </source>
</evidence>
<keyword evidence="3 8" id="KW-1003">Cell membrane</keyword>
<keyword evidence="4 8" id="KW-0762">Sugar transport</keyword>
<evidence type="ECO:0000313" key="12">
    <source>
        <dbReference type="Proteomes" id="UP000193009"/>
    </source>
</evidence>
<reference evidence="11 12" key="1">
    <citation type="journal article" date="2017" name="Front. Microbiol.">
        <title>The Histidine Decarboxylase Gene Cluster of Lactobacillus parabuchneri Was Gained by Horizontal Gene Transfer and Is Mobile within the Species.</title>
        <authorList>
            <person name="Wuthrich D."/>
            <person name="Berthoud H."/>
            <person name="Wechsler D."/>
            <person name="Eugster E."/>
            <person name="Irmler S."/>
            <person name="Bruggmann R."/>
        </authorList>
    </citation>
    <scope>NUCLEOTIDE SEQUENCE [LARGE SCALE GENOMIC DNA]</scope>
    <source>
        <strain evidence="11 12">FAM23169</strain>
    </source>
</reference>
<evidence type="ECO:0000256" key="1">
    <source>
        <dbReference type="ARBA" id="ARBA00004651"/>
    </source>
</evidence>
<evidence type="ECO:0000256" key="8">
    <source>
        <dbReference type="PIRNR" id="PIRNR006351"/>
    </source>
</evidence>
<evidence type="ECO:0000256" key="5">
    <source>
        <dbReference type="ARBA" id="ARBA00022692"/>
    </source>
</evidence>
<evidence type="ECO:0000256" key="4">
    <source>
        <dbReference type="ARBA" id="ARBA00022597"/>
    </source>
</evidence>
<feature type="transmembrane region" description="Helical" evidence="9">
    <location>
        <begin position="74"/>
        <end position="92"/>
    </location>
</feature>
<feature type="transmembrane region" description="Helical" evidence="9">
    <location>
        <begin position="209"/>
        <end position="228"/>
    </location>
</feature>
<evidence type="ECO:0000256" key="7">
    <source>
        <dbReference type="ARBA" id="ARBA00023136"/>
    </source>
</evidence>
<dbReference type="GO" id="GO:1902815">
    <property type="term" value="P:N,N'-diacetylchitobiose import"/>
    <property type="evidence" value="ECO:0007669"/>
    <property type="project" value="TreeGrafter"/>
</dbReference>
<evidence type="ECO:0000313" key="11">
    <source>
        <dbReference type="EMBL" id="ORN30666.1"/>
    </source>
</evidence>
<organism evidence="11 12">
    <name type="scientific">Lentilactobacillus parabuchneri</name>
    <dbReference type="NCBI Taxonomy" id="152331"/>
    <lineage>
        <taxon>Bacteria</taxon>
        <taxon>Bacillati</taxon>
        <taxon>Bacillota</taxon>
        <taxon>Bacilli</taxon>
        <taxon>Lactobacillales</taxon>
        <taxon>Lactobacillaceae</taxon>
        <taxon>Lentilactobacillus</taxon>
    </lineage>
</organism>
<feature type="transmembrane region" description="Helical" evidence="9">
    <location>
        <begin position="377"/>
        <end position="397"/>
    </location>
</feature>
<feature type="transmembrane region" description="Helical" evidence="9">
    <location>
        <begin position="134"/>
        <end position="156"/>
    </location>
</feature>
<dbReference type="PANTHER" id="PTHR33989">
    <property type="match status" value="1"/>
</dbReference>
<comment type="caution">
    <text evidence="11">The sequence shown here is derived from an EMBL/GenBank/DDBJ whole genome shotgun (WGS) entry which is preliminary data.</text>
</comment>
<dbReference type="InterPro" id="IPR004796">
    <property type="entry name" value="PTS_IIC_cello"/>
</dbReference>
<feature type="transmembrane region" description="Helical" evidence="9">
    <location>
        <begin position="20"/>
        <end position="37"/>
    </location>
</feature>
<dbReference type="GO" id="GO:0009401">
    <property type="term" value="P:phosphoenolpyruvate-dependent sugar phosphotransferase system"/>
    <property type="evidence" value="ECO:0007669"/>
    <property type="project" value="InterPro"/>
</dbReference>
<dbReference type="AlphaFoldDB" id="A0A1X1FGW9"/>
<feature type="transmembrane region" description="Helical" evidence="9">
    <location>
        <begin position="104"/>
        <end position="122"/>
    </location>
</feature>
<evidence type="ECO:0000256" key="9">
    <source>
        <dbReference type="SAM" id="Phobius"/>
    </source>
</evidence>
<keyword evidence="6 9" id="KW-1133">Transmembrane helix</keyword>
<feature type="transmembrane region" description="Helical" evidence="9">
    <location>
        <begin position="168"/>
        <end position="188"/>
    </location>
</feature>
<accession>A0A1X1FGW9</accession>
<dbReference type="InterPro" id="IPR051088">
    <property type="entry name" value="PTS_Sugar-EIIC/EIIB"/>
</dbReference>
<sequence>MMNRLLAISTRFYKSRVTRIVRDMLSILFPIMLLGSFAEVLKFAFLSPSGFIATLFSVTKWLPFVHPLSQLAGVISRCTIDMIGIYGAYGAAYSTVKEYGKKSAAVAGAVGILSFLMISYQTGSRGRLVFNPTLMGQGLLIALIVGYVCGRVIVTFERNQLSGPYQVIRPLLIILLLSVLANLFISFLRSPQVQTFIFSITPHPVQGNAFPYVIGMGLLTDLLSWLAIGGPYTASPTFTDPPALANLNHALKAGTAYNAPFKYTATTLFHSFANFGGNGVILALIIAIFIFSKRKKFLTVARWSTFPAIFNNNYAMMLGVPILYNPILLIPFLLAPLVNMCVVALFLALNWIPAAVYPVPSGTPGPLIGFIGTNGNWLVLVLGIVLIAIDVLLYAPFVKLYDRLNENAGDKHETTD</sequence>
<comment type="function">
    <text evidence="8">The phosphoenolpyruvate-dependent sugar phosphotransferase system (PTS), a major carbohydrate active -transport system, catalyzes the phosphorylation of incoming sugar substrates concomitant with their translocation across the cell membrane.</text>
</comment>
<feature type="transmembrane region" description="Helical" evidence="9">
    <location>
        <begin position="272"/>
        <end position="292"/>
    </location>
</feature>
<dbReference type="Pfam" id="PF02378">
    <property type="entry name" value="PTS_EIIC"/>
    <property type="match status" value="1"/>
</dbReference>
<dbReference type="GO" id="GO:0005886">
    <property type="term" value="C:plasma membrane"/>
    <property type="evidence" value="ECO:0007669"/>
    <property type="project" value="UniProtKB-SubCell"/>
</dbReference>
<dbReference type="PIRSF" id="PIRSF006351">
    <property type="entry name" value="PTS_EIIC-Cellobiose"/>
    <property type="match status" value="1"/>
</dbReference>
<feature type="domain" description="PTS EIIC type-3" evidence="10">
    <location>
        <begin position="1"/>
        <end position="397"/>
    </location>
</feature>
<proteinExistence type="predicted"/>
<dbReference type="Proteomes" id="UP000193009">
    <property type="component" value="Unassembled WGS sequence"/>
</dbReference>
<dbReference type="InterPro" id="IPR004501">
    <property type="entry name" value="PTS_EIIC_3"/>
</dbReference>